<organism evidence="4 5">
    <name type="scientific">Pacificimonas flava</name>
    <dbReference type="NCBI Taxonomy" id="1234595"/>
    <lineage>
        <taxon>Bacteria</taxon>
        <taxon>Pseudomonadati</taxon>
        <taxon>Pseudomonadota</taxon>
        <taxon>Alphaproteobacteria</taxon>
        <taxon>Sphingomonadales</taxon>
        <taxon>Sphingosinicellaceae</taxon>
        <taxon>Pacificimonas</taxon>
    </lineage>
</organism>
<reference evidence="5" key="1">
    <citation type="submission" date="2017-05" db="EMBL/GenBank/DDBJ databases">
        <authorList>
            <person name="Lin X."/>
        </authorList>
    </citation>
    <scope>NUCLEOTIDE SEQUENCE [LARGE SCALE GENOMIC DNA]</scope>
    <source>
        <strain evidence="5">JLT2012</strain>
    </source>
</reference>
<dbReference type="CDD" id="cd04623">
    <property type="entry name" value="CBS_pair_bac_euk"/>
    <property type="match status" value="1"/>
</dbReference>
<protein>
    <recommendedName>
        <fullName evidence="3">CBS domain-containing protein</fullName>
    </recommendedName>
</protein>
<dbReference type="InterPro" id="IPR000644">
    <property type="entry name" value="CBS_dom"/>
</dbReference>
<dbReference type="OrthoDB" id="9807125at2"/>
<accession>A0A219B4G5</accession>
<dbReference type="SUPFAM" id="SSF54631">
    <property type="entry name" value="CBS-domain pair"/>
    <property type="match status" value="1"/>
</dbReference>
<dbReference type="Pfam" id="PF00571">
    <property type="entry name" value="CBS"/>
    <property type="match status" value="2"/>
</dbReference>
<dbReference type="PANTHER" id="PTHR43080">
    <property type="entry name" value="CBS DOMAIN-CONTAINING PROTEIN CBSX3, MITOCHONDRIAL"/>
    <property type="match status" value="1"/>
</dbReference>
<evidence type="ECO:0000256" key="2">
    <source>
        <dbReference type="PROSITE-ProRule" id="PRU00703"/>
    </source>
</evidence>
<feature type="domain" description="CBS" evidence="3">
    <location>
        <begin position="74"/>
        <end position="129"/>
    </location>
</feature>
<evidence type="ECO:0000259" key="3">
    <source>
        <dbReference type="PROSITE" id="PS51371"/>
    </source>
</evidence>
<dbReference type="Gene3D" id="3.10.580.10">
    <property type="entry name" value="CBS-domain"/>
    <property type="match status" value="1"/>
</dbReference>
<dbReference type="EMBL" id="NFZT01000001">
    <property type="protein sequence ID" value="OWV33290.1"/>
    <property type="molecule type" value="Genomic_DNA"/>
</dbReference>
<dbReference type="InterPro" id="IPR044725">
    <property type="entry name" value="CBSX3_CBS_dom"/>
</dbReference>
<dbReference type="SMART" id="SM00116">
    <property type="entry name" value="CBS"/>
    <property type="match status" value="2"/>
</dbReference>
<dbReference type="PANTHER" id="PTHR43080:SF2">
    <property type="entry name" value="CBS DOMAIN-CONTAINING PROTEIN"/>
    <property type="match status" value="1"/>
</dbReference>
<dbReference type="PROSITE" id="PS51371">
    <property type="entry name" value="CBS"/>
    <property type="match status" value="2"/>
</dbReference>
<sequence length="141" mass="15605">MIVGRLIRGRSPVVSVSPDTDIRRVADILVEHRIGAVLVMQGASIAGVLSERDIVRCISERGDEALRKSAADLMTRDVETTTPHETVDRAMGHMTRRRIRHLPVLDDGELVGIVSIGDLVKARIEEAEREAESLKDYIKQA</sequence>
<keyword evidence="5" id="KW-1185">Reference proteome</keyword>
<evidence type="ECO:0000313" key="5">
    <source>
        <dbReference type="Proteomes" id="UP000198462"/>
    </source>
</evidence>
<proteinExistence type="predicted"/>
<dbReference type="AlphaFoldDB" id="A0A219B4G5"/>
<gene>
    <name evidence="4" type="ORF">B5C34_07330</name>
</gene>
<dbReference type="Proteomes" id="UP000198462">
    <property type="component" value="Unassembled WGS sequence"/>
</dbReference>
<feature type="domain" description="CBS" evidence="3">
    <location>
        <begin position="6"/>
        <end position="64"/>
    </location>
</feature>
<dbReference type="InterPro" id="IPR051257">
    <property type="entry name" value="Diverse_CBS-Domain"/>
</dbReference>
<name>A0A219B4G5_9SPHN</name>
<dbReference type="RefSeq" id="WP_088712075.1">
    <property type="nucleotide sequence ID" value="NZ_NFZT01000001.1"/>
</dbReference>
<comment type="caution">
    <text evidence="4">The sequence shown here is derived from an EMBL/GenBank/DDBJ whole genome shotgun (WGS) entry which is preliminary data.</text>
</comment>
<evidence type="ECO:0000256" key="1">
    <source>
        <dbReference type="ARBA" id="ARBA00023122"/>
    </source>
</evidence>
<keyword evidence="1 2" id="KW-0129">CBS domain</keyword>
<evidence type="ECO:0000313" key="4">
    <source>
        <dbReference type="EMBL" id="OWV33290.1"/>
    </source>
</evidence>
<dbReference type="InterPro" id="IPR046342">
    <property type="entry name" value="CBS_dom_sf"/>
</dbReference>